<organism evidence="5 6">
    <name type="scientific">Candidatus Eisenbergiella merdipullorum</name>
    <dbReference type="NCBI Taxonomy" id="2838553"/>
    <lineage>
        <taxon>Bacteria</taxon>
        <taxon>Bacillati</taxon>
        <taxon>Bacillota</taxon>
        <taxon>Clostridia</taxon>
        <taxon>Lachnospirales</taxon>
        <taxon>Lachnospiraceae</taxon>
        <taxon>Eisenbergiella</taxon>
    </lineage>
</organism>
<dbReference type="InterPro" id="IPR003313">
    <property type="entry name" value="AraC-bd"/>
</dbReference>
<dbReference type="InterPro" id="IPR014710">
    <property type="entry name" value="RmlC-like_jellyroll"/>
</dbReference>
<dbReference type="Proteomes" id="UP000886858">
    <property type="component" value="Unassembled WGS sequence"/>
</dbReference>
<dbReference type="PRINTS" id="PR00032">
    <property type="entry name" value="HTHARAC"/>
</dbReference>
<sequence length="270" mass="31212">MLGTRYEEYRSFHDHLPFILSADLERTPFQCSREKNWHENPEIQLCTDGHGTVLLNGETYDFYKNDIIVVNSNVIHYTGTDDRLFYTCLIIKSSFCKQMGIDYDALYFSPRIVNDAALLEQLHELRSVYEDSSSPFRTAHLNEILLRLLIGLAENHSISQLPSAAESRALRNVKAAIRFIRENYDRKITLDEIAKTISLDKYALCRSFKKLTGQTIVEYINRYRCQMAAESITEGYTVKEAAALCGFENLSFFTKTFKRYMGTTPSRYDP</sequence>
<dbReference type="PANTHER" id="PTHR43280">
    <property type="entry name" value="ARAC-FAMILY TRANSCRIPTIONAL REGULATOR"/>
    <property type="match status" value="1"/>
</dbReference>
<accession>A0A9D2I843</accession>
<evidence type="ECO:0000256" key="2">
    <source>
        <dbReference type="ARBA" id="ARBA00023125"/>
    </source>
</evidence>
<gene>
    <name evidence="5" type="ORF">H9717_09755</name>
</gene>
<dbReference type="InterPro" id="IPR020449">
    <property type="entry name" value="Tscrpt_reg_AraC-type_HTH"/>
</dbReference>
<evidence type="ECO:0000259" key="4">
    <source>
        <dbReference type="PROSITE" id="PS01124"/>
    </source>
</evidence>
<dbReference type="PANTHER" id="PTHR43280:SF10">
    <property type="entry name" value="REGULATORY PROTEIN POCR"/>
    <property type="match status" value="1"/>
</dbReference>
<dbReference type="InterPro" id="IPR037923">
    <property type="entry name" value="HTH-like"/>
</dbReference>
<dbReference type="InterPro" id="IPR009057">
    <property type="entry name" value="Homeodomain-like_sf"/>
</dbReference>
<keyword evidence="2" id="KW-0238">DNA-binding</keyword>
<dbReference type="SUPFAM" id="SSF51215">
    <property type="entry name" value="Regulatory protein AraC"/>
    <property type="match status" value="1"/>
</dbReference>
<feature type="domain" description="HTH araC/xylS-type" evidence="4">
    <location>
        <begin position="174"/>
        <end position="270"/>
    </location>
</feature>
<dbReference type="Gene3D" id="1.10.10.60">
    <property type="entry name" value="Homeodomain-like"/>
    <property type="match status" value="2"/>
</dbReference>
<dbReference type="Pfam" id="PF12833">
    <property type="entry name" value="HTH_18"/>
    <property type="match status" value="1"/>
</dbReference>
<dbReference type="SMART" id="SM00342">
    <property type="entry name" value="HTH_ARAC"/>
    <property type="match status" value="1"/>
</dbReference>
<name>A0A9D2I843_9FIRM</name>
<evidence type="ECO:0000313" key="6">
    <source>
        <dbReference type="Proteomes" id="UP000886858"/>
    </source>
</evidence>
<dbReference type="PROSITE" id="PS01124">
    <property type="entry name" value="HTH_ARAC_FAMILY_2"/>
    <property type="match status" value="1"/>
</dbReference>
<comment type="caution">
    <text evidence="5">The sequence shown here is derived from an EMBL/GenBank/DDBJ whole genome shotgun (WGS) entry which is preliminary data.</text>
</comment>
<dbReference type="InterPro" id="IPR018060">
    <property type="entry name" value="HTH_AraC"/>
</dbReference>
<dbReference type="EMBL" id="DWYY01000107">
    <property type="protein sequence ID" value="HJA93379.1"/>
    <property type="molecule type" value="Genomic_DNA"/>
</dbReference>
<dbReference type="AlphaFoldDB" id="A0A9D2I843"/>
<protein>
    <submittedName>
        <fullName evidence="5">AraC family transcriptional regulator</fullName>
    </submittedName>
</protein>
<dbReference type="GO" id="GO:0043565">
    <property type="term" value="F:sequence-specific DNA binding"/>
    <property type="evidence" value="ECO:0007669"/>
    <property type="project" value="InterPro"/>
</dbReference>
<dbReference type="Pfam" id="PF02311">
    <property type="entry name" value="AraC_binding"/>
    <property type="match status" value="1"/>
</dbReference>
<keyword evidence="1" id="KW-0805">Transcription regulation</keyword>
<dbReference type="SUPFAM" id="SSF46689">
    <property type="entry name" value="Homeodomain-like"/>
    <property type="match status" value="2"/>
</dbReference>
<dbReference type="Gene3D" id="2.60.120.10">
    <property type="entry name" value="Jelly Rolls"/>
    <property type="match status" value="1"/>
</dbReference>
<reference evidence="5" key="1">
    <citation type="journal article" date="2021" name="PeerJ">
        <title>Extensive microbial diversity within the chicken gut microbiome revealed by metagenomics and culture.</title>
        <authorList>
            <person name="Gilroy R."/>
            <person name="Ravi A."/>
            <person name="Getino M."/>
            <person name="Pursley I."/>
            <person name="Horton D.L."/>
            <person name="Alikhan N.F."/>
            <person name="Baker D."/>
            <person name="Gharbi K."/>
            <person name="Hall N."/>
            <person name="Watson M."/>
            <person name="Adriaenssens E.M."/>
            <person name="Foster-Nyarko E."/>
            <person name="Jarju S."/>
            <person name="Secka A."/>
            <person name="Antonio M."/>
            <person name="Oren A."/>
            <person name="Chaudhuri R.R."/>
            <person name="La Ragione R."/>
            <person name="Hildebrand F."/>
            <person name="Pallen M.J."/>
        </authorList>
    </citation>
    <scope>NUCLEOTIDE SEQUENCE</scope>
    <source>
        <strain evidence="5">CHK179-7159</strain>
    </source>
</reference>
<evidence type="ECO:0000313" key="5">
    <source>
        <dbReference type="EMBL" id="HJA93379.1"/>
    </source>
</evidence>
<proteinExistence type="predicted"/>
<keyword evidence="3" id="KW-0804">Transcription</keyword>
<reference evidence="5" key="2">
    <citation type="submission" date="2021-04" db="EMBL/GenBank/DDBJ databases">
        <authorList>
            <person name="Gilroy R."/>
        </authorList>
    </citation>
    <scope>NUCLEOTIDE SEQUENCE</scope>
    <source>
        <strain evidence="5">CHK179-7159</strain>
    </source>
</reference>
<dbReference type="GO" id="GO:0003700">
    <property type="term" value="F:DNA-binding transcription factor activity"/>
    <property type="evidence" value="ECO:0007669"/>
    <property type="project" value="InterPro"/>
</dbReference>
<evidence type="ECO:0000256" key="3">
    <source>
        <dbReference type="ARBA" id="ARBA00023163"/>
    </source>
</evidence>
<evidence type="ECO:0000256" key="1">
    <source>
        <dbReference type="ARBA" id="ARBA00023015"/>
    </source>
</evidence>